<dbReference type="KEGG" id="zal:AZF00_15760"/>
<evidence type="ECO:0000313" key="3">
    <source>
        <dbReference type="Proteomes" id="UP000074119"/>
    </source>
</evidence>
<dbReference type="Proteomes" id="UP000074119">
    <property type="component" value="Chromosome"/>
</dbReference>
<feature type="compositionally biased region" description="Basic and acidic residues" evidence="1">
    <location>
        <begin position="139"/>
        <end position="159"/>
    </location>
</feature>
<evidence type="ECO:0000256" key="1">
    <source>
        <dbReference type="SAM" id="MobiDB-lite"/>
    </source>
</evidence>
<feature type="compositionally biased region" description="Polar residues" evidence="1">
    <location>
        <begin position="160"/>
        <end position="173"/>
    </location>
</feature>
<feature type="compositionally biased region" description="Basic residues" evidence="1">
    <location>
        <begin position="125"/>
        <end position="138"/>
    </location>
</feature>
<proteinExistence type="predicted"/>
<gene>
    <name evidence="2" type="ORF">AZF00_15760</name>
</gene>
<dbReference type="AlphaFoldDB" id="A0A127M8S4"/>
<reference evidence="2 3" key="1">
    <citation type="submission" date="2015-12" db="EMBL/GenBank/DDBJ databases">
        <authorList>
            <person name="Shamseldin A."/>
            <person name="Moawad H."/>
            <person name="Abd El-Rahim W.M."/>
            <person name="Sadowsky M.J."/>
        </authorList>
    </citation>
    <scope>NUCLEOTIDE SEQUENCE [LARGE SCALE GENOMIC DNA]</scope>
    <source>
        <strain evidence="2 3">SM2</strain>
    </source>
</reference>
<name>A0A127M8S4_9GAMM</name>
<dbReference type="EMBL" id="CP014544">
    <property type="protein sequence ID" value="AMO69663.1"/>
    <property type="molecule type" value="Genomic_DNA"/>
</dbReference>
<organism evidence="2 3">
    <name type="scientific">Zhongshania aliphaticivorans</name>
    <dbReference type="NCBI Taxonomy" id="1470434"/>
    <lineage>
        <taxon>Bacteria</taxon>
        <taxon>Pseudomonadati</taxon>
        <taxon>Pseudomonadota</taxon>
        <taxon>Gammaproteobacteria</taxon>
        <taxon>Cellvibrionales</taxon>
        <taxon>Spongiibacteraceae</taxon>
        <taxon>Zhongshania</taxon>
    </lineage>
</organism>
<sequence>MMTNTTALKVEHPGVIRNLLLTALLAVAVAVTPKQAHAEHAETAAAVLIGAAVLYAAHDAHKSERKYAKRHAHVHDRHCGHHVEYRRNDHHRYGNAHVYYQNQYTRDRHSSYYGKHPKYVEQHHGGKHSNKYAKKHDKHDRYGRDDHNGKKYRNDDRHANQSWNTRVRVSQGH</sequence>
<feature type="region of interest" description="Disordered" evidence="1">
    <location>
        <begin position="118"/>
        <end position="173"/>
    </location>
</feature>
<dbReference type="RefSeq" id="WP_040803979.1">
    <property type="nucleotide sequence ID" value="NZ_CP014544.1"/>
</dbReference>
<protein>
    <submittedName>
        <fullName evidence="2">Uncharacterized protein</fullName>
    </submittedName>
</protein>
<accession>A0A127M8S4</accession>
<evidence type="ECO:0000313" key="2">
    <source>
        <dbReference type="EMBL" id="AMO69663.1"/>
    </source>
</evidence>